<dbReference type="InterPro" id="IPR000719">
    <property type="entry name" value="Prot_kinase_dom"/>
</dbReference>
<evidence type="ECO:0000256" key="10">
    <source>
        <dbReference type="RuleBase" id="RU000304"/>
    </source>
</evidence>
<dbReference type="InterPro" id="IPR017441">
    <property type="entry name" value="Protein_kinase_ATP_BS"/>
</dbReference>
<evidence type="ECO:0000256" key="7">
    <source>
        <dbReference type="ARBA" id="ARBA00047899"/>
    </source>
</evidence>
<dbReference type="PANTHER" id="PTHR24343:SF565">
    <property type="entry name" value="SUCROSE NONFERMENTING 1(SNF1)-RELATED KINASE"/>
    <property type="match status" value="1"/>
</dbReference>
<dbReference type="Gene3D" id="3.30.200.20">
    <property type="entry name" value="Phosphorylase Kinase, domain 1"/>
    <property type="match status" value="1"/>
</dbReference>
<dbReference type="PROSITE" id="PS00108">
    <property type="entry name" value="PROTEIN_KINASE_ST"/>
    <property type="match status" value="1"/>
</dbReference>
<proteinExistence type="inferred from homology"/>
<comment type="similarity">
    <text evidence="10">Belongs to the protein kinase superfamily.</text>
</comment>
<evidence type="ECO:0000256" key="6">
    <source>
        <dbReference type="ARBA" id="ARBA00022840"/>
    </source>
</evidence>
<evidence type="ECO:0000259" key="11">
    <source>
        <dbReference type="PROSITE" id="PS50011"/>
    </source>
</evidence>
<name>A0ABU6V1A0_9FABA</name>
<keyword evidence="2 10" id="KW-0723">Serine/threonine-protein kinase</keyword>
<keyword evidence="6 9" id="KW-0067">ATP-binding</keyword>
<dbReference type="GO" id="GO:0004674">
    <property type="term" value="F:protein serine/threonine kinase activity"/>
    <property type="evidence" value="ECO:0007669"/>
    <property type="project" value="UniProtKB-EC"/>
</dbReference>
<dbReference type="EC" id="2.7.11.1" evidence="1"/>
<evidence type="ECO:0000313" key="12">
    <source>
        <dbReference type="EMBL" id="MED6167401.1"/>
    </source>
</evidence>
<evidence type="ECO:0000256" key="3">
    <source>
        <dbReference type="ARBA" id="ARBA00022679"/>
    </source>
</evidence>
<dbReference type="Proteomes" id="UP001341840">
    <property type="component" value="Unassembled WGS sequence"/>
</dbReference>
<dbReference type="PROSITE" id="PS00107">
    <property type="entry name" value="PROTEIN_KINASE_ATP"/>
    <property type="match status" value="1"/>
</dbReference>
<keyword evidence="4 9" id="KW-0547">Nucleotide-binding</keyword>
<accession>A0ABU6V1A0</accession>
<dbReference type="SMART" id="SM00220">
    <property type="entry name" value="S_TKc"/>
    <property type="match status" value="1"/>
</dbReference>
<dbReference type="Pfam" id="PF00069">
    <property type="entry name" value="Pkinase"/>
    <property type="match status" value="1"/>
</dbReference>
<sequence>MDRTPAAAVGAGGGAGMELPIMHESDRYDFVRDIGSGNFGVARLMRDKVTKELVAVKYIERGDKIDENVKREIINHRSLRHPNIIRFKEVILTPTHLAIVMEYASGGELFERICKAGRFTEDEARFFFQQLISGVSYCHAMQVCHRDLKLENTLLDGTSALQLKICDFGYSKSSVLHSQPKSTVGTPAYIAPEVLLKQEYDGKVADVWSCGVTLYVMLVGSYPFEDPNEPKDFRKTIQRVLSVQYSIPDFVQVSPECRHLISRIFVFDPAERITIPEILKNEWFLKNLPAELIGEKIMSNQFEEPDQPMQSIDEIMQIISEATIPPAGAHTLDQFMMDNIDVDDDMDDLDSDFELDVDSSGEIVYAI</sequence>
<evidence type="ECO:0000256" key="5">
    <source>
        <dbReference type="ARBA" id="ARBA00022777"/>
    </source>
</evidence>
<dbReference type="EMBL" id="JASCZI010151039">
    <property type="protein sequence ID" value="MED6167401.1"/>
    <property type="molecule type" value="Genomic_DNA"/>
</dbReference>
<comment type="caution">
    <text evidence="12">The sequence shown here is derived from an EMBL/GenBank/DDBJ whole genome shotgun (WGS) entry which is preliminary data.</text>
</comment>
<protein>
    <recommendedName>
        <fullName evidence="1">non-specific serine/threonine protein kinase</fullName>
        <ecNumber evidence="1">2.7.11.1</ecNumber>
    </recommendedName>
</protein>
<keyword evidence="3 12" id="KW-0808">Transferase</keyword>
<feature type="binding site" evidence="9">
    <location>
        <position position="57"/>
    </location>
    <ligand>
        <name>ATP</name>
        <dbReference type="ChEBI" id="CHEBI:30616"/>
    </ligand>
</feature>
<evidence type="ECO:0000256" key="9">
    <source>
        <dbReference type="PROSITE-ProRule" id="PRU10141"/>
    </source>
</evidence>
<comment type="catalytic activity">
    <reaction evidence="7">
        <text>L-threonyl-[protein] + ATP = O-phospho-L-threonyl-[protein] + ADP + H(+)</text>
        <dbReference type="Rhea" id="RHEA:46608"/>
        <dbReference type="Rhea" id="RHEA-COMP:11060"/>
        <dbReference type="Rhea" id="RHEA-COMP:11605"/>
        <dbReference type="ChEBI" id="CHEBI:15378"/>
        <dbReference type="ChEBI" id="CHEBI:30013"/>
        <dbReference type="ChEBI" id="CHEBI:30616"/>
        <dbReference type="ChEBI" id="CHEBI:61977"/>
        <dbReference type="ChEBI" id="CHEBI:456216"/>
        <dbReference type="EC" id="2.7.11.1"/>
    </reaction>
</comment>
<gene>
    <name evidence="12" type="primary">SRK2I_1</name>
    <name evidence="12" type="ORF">PIB30_002372</name>
</gene>
<reference evidence="12 13" key="1">
    <citation type="journal article" date="2023" name="Plants (Basel)">
        <title>Bridging the Gap: Combining Genomics and Transcriptomics Approaches to Understand Stylosanthes scabra, an Orphan Legume from the Brazilian Caatinga.</title>
        <authorList>
            <person name="Ferreira-Neto J.R.C."/>
            <person name="da Silva M.D."/>
            <person name="Binneck E."/>
            <person name="de Melo N.F."/>
            <person name="da Silva R.H."/>
            <person name="de Melo A.L.T.M."/>
            <person name="Pandolfi V."/>
            <person name="Bustamante F.O."/>
            <person name="Brasileiro-Vidal A.C."/>
            <person name="Benko-Iseppon A.M."/>
        </authorList>
    </citation>
    <scope>NUCLEOTIDE SEQUENCE [LARGE SCALE GENOMIC DNA]</scope>
    <source>
        <tissue evidence="12">Leaves</tissue>
    </source>
</reference>
<dbReference type="PANTHER" id="PTHR24343">
    <property type="entry name" value="SERINE/THREONINE KINASE"/>
    <property type="match status" value="1"/>
</dbReference>
<evidence type="ECO:0000256" key="2">
    <source>
        <dbReference type="ARBA" id="ARBA00022527"/>
    </source>
</evidence>
<keyword evidence="5 12" id="KW-0418">Kinase</keyword>
<evidence type="ECO:0000256" key="8">
    <source>
        <dbReference type="ARBA" id="ARBA00048679"/>
    </source>
</evidence>
<keyword evidence="13" id="KW-1185">Reference proteome</keyword>
<evidence type="ECO:0000313" key="13">
    <source>
        <dbReference type="Proteomes" id="UP001341840"/>
    </source>
</evidence>
<dbReference type="SUPFAM" id="SSF56112">
    <property type="entry name" value="Protein kinase-like (PK-like)"/>
    <property type="match status" value="1"/>
</dbReference>
<dbReference type="InterPro" id="IPR008271">
    <property type="entry name" value="Ser/Thr_kinase_AS"/>
</dbReference>
<feature type="domain" description="Protein kinase" evidence="11">
    <location>
        <begin position="28"/>
        <end position="284"/>
    </location>
</feature>
<evidence type="ECO:0000256" key="4">
    <source>
        <dbReference type="ARBA" id="ARBA00022741"/>
    </source>
</evidence>
<dbReference type="Gene3D" id="1.10.510.10">
    <property type="entry name" value="Transferase(Phosphotransferase) domain 1"/>
    <property type="match status" value="1"/>
</dbReference>
<organism evidence="12 13">
    <name type="scientific">Stylosanthes scabra</name>
    <dbReference type="NCBI Taxonomy" id="79078"/>
    <lineage>
        <taxon>Eukaryota</taxon>
        <taxon>Viridiplantae</taxon>
        <taxon>Streptophyta</taxon>
        <taxon>Embryophyta</taxon>
        <taxon>Tracheophyta</taxon>
        <taxon>Spermatophyta</taxon>
        <taxon>Magnoliopsida</taxon>
        <taxon>eudicotyledons</taxon>
        <taxon>Gunneridae</taxon>
        <taxon>Pentapetalae</taxon>
        <taxon>rosids</taxon>
        <taxon>fabids</taxon>
        <taxon>Fabales</taxon>
        <taxon>Fabaceae</taxon>
        <taxon>Papilionoideae</taxon>
        <taxon>50 kb inversion clade</taxon>
        <taxon>dalbergioids sensu lato</taxon>
        <taxon>Dalbergieae</taxon>
        <taxon>Pterocarpus clade</taxon>
        <taxon>Stylosanthes</taxon>
    </lineage>
</organism>
<evidence type="ECO:0000256" key="1">
    <source>
        <dbReference type="ARBA" id="ARBA00012513"/>
    </source>
</evidence>
<dbReference type="PROSITE" id="PS50011">
    <property type="entry name" value="PROTEIN_KINASE_DOM"/>
    <property type="match status" value="1"/>
</dbReference>
<comment type="catalytic activity">
    <reaction evidence="8">
        <text>L-seryl-[protein] + ATP = O-phospho-L-seryl-[protein] + ADP + H(+)</text>
        <dbReference type="Rhea" id="RHEA:17989"/>
        <dbReference type="Rhea" id="RHEA-COMP:9863"/>
        <dbReference type="Rhea" id="RHEA-COMP:11604"/>
        <dbReference type="ChEBI" id="CHEBI:15378"/>
        <dbReference type="ChEBI" id="CHEBI:29999"/>
        <dbReference type="ChEBI" id="CHEBI:30616"/>
        <dbReference type="ChEBI" id="CHEBI:83421"/>
        <dbReference type="ChEBI" id="CHEBI:456216"/>
        <dbReference type="EC" id="2.7.11.1"/>
    </reaction>
</comment>
<dbReference type="InterPro" id="IPR011009">
    <property type="entry name" value="Kinase-like_dom_sf"/>
</dbReference>